<keyword evidence="1" id="KW-0694">RNA-binding</keyword>
<name>A0A9W7L260_9STRA</name>
<accession>A0A9W7L260</accession>
<evidence type="ECO:0000313" key="4">
    <source>
        <dbReference type="EMBL" id="GMI24331.1"/>
    </source>
</evidence>
<feature type="compositionally biased region" description="Polar residues" evidence="2">
    <location>
        <begin position="1"/>
        <end position="17"/>
    </location>
</feature>
<dbReference type="PANTHER" id="PTHR45894">
    <property type="entry name" value="RNA-BINDING PROTEIN 8A"/>
    <property type="match status" value="1"/>
</dbReference>
<dbReference type="InterPro" id="IPR035979">
    <property type="entry name" value="RBD_domain_sf"/>
</dbReference>
<dbReference type="AlphaFoldDB" id="A0A9W7L260"/>
<feature type="compositionally biased region" description="Low complexity" evidence="2">
    <location>
        <begin position="27"/>
        <end position="39"/>
    </location>
</feature>
<dbReference type="Gene3D" id="3.30.70.330">
    <property type="match status" value="1"/>
</dbReference>
<proteinExistence type="predicted"/>
<gene>
    <name evidence="4" type="ORF">TrCOL_g3980</name>
</gene>
<evidence type="ECO:0000313" key="5">
    <source>
        <dbReference type="Proteomes" id="UP001165065"/>
    </source>
</evidence>
<dbReference type="EMBL" id="BRYA01000582">
    <property type="protein sequence ID" value="GMI24331.1"/>
    <property type="molecule type" value="Genomic_DNA"/>
</dbReference>
<dbReference type="OrthoDB" id="15688at2759"/>
<dbReference type="SMART" id="SM00360">
    <property type="entry name" value="RRM"/>
    <property type="match status" value="1"/>
</dbReference>
<dbReference type="SUPFAM" id="SSF54928">
    <property type="entry name" value="RNA-binding domain, RBD"/>
    <property type="match status" value="1"/>
</dbReference>
<evidence type="ECO:0000256" key="2">
    <source>
        <dbReference type="SAM" id="MobiDB-lite"/>
    </source>
</evidence>
<organism evidence="4 5">
    <name type="scientific">Triparma columacea</name>
    <dbReference type="NCBI Taxonomy" id="722753"/>
    <lineage>
        <taxon>Eukaryota</taxon>
        <taxon>Sar</taxon>
        <taxon>Stramenopiles</taxon>
        <taxon>Ochrophyta</taxon>
        <taxon>Bolidophyceae</taxon>
        <taxon>Parmales</taxon>
        <taxon>Triparmaceae</taxon>
        <taxon>Triparma</taxon>
    </lineage>
</organism>
<protein>
    <recommendedName>
        <fullName evidence="3">RRM domain-containing protein</fullName>
    </recommendedName>
</protein>
<evidence type="ECO:0000259" key="3">
    <source>
        <dbReference type="PROSITE" id="PS50102"/>
    </source>
</evidence>
<dbReference type="InterPro" id="IPR012677">
    <property type="entry name" value="Nucleotide-bd_a/b_plait_sf"/>
</dbReference>
<dbReference type="InterPro" id="IPR000504">
    <property type="entry name" value="RRM_dom"/>
</dbReference>
<comment type="caution">
    <text evidence="4">The sequence shown here is derived from an EMBL/GenBank/DDBJ whole genome shotgun (WGS) entry which is preliminary data.</text>
</comment>
<dbReference type="PRINTS" id="PR01738">
    <property type="entry name" value="RNABINDINGM8"/>
</dbReference>
<dbReference type="GO" id="GO:0005737">
    <property type="term" value="C:cytoplasm"/>
    <property type="evidence" value="ECO:0007669"/>
    <property type="project" value="InterPro"/>
</dbReference>
<dbReference type="Proteomes" id="UP001165065">
    <property type="component" value="Unassembled WGS sequence"/>
</dbReference>
<dbReference type="PROSITE" id="PS50102">
    <property type="entry name" value="RRM"/>
    <property type="match status" value="1"/>
</dbReference>
<dbReference type="GO" id="GO:0006396">
    <property type="term" value="P:RNA processing"/>
    <property type="evidence" value="ECO:0007669"/>
    <property type="project" value="InterPro"/>
</dbReference>
<feature type="region of interest" description="Disordered" evidence="2">
    <location>
        <begin position="1"/>
        <end position="44"/>
    </location>
</feature>
<keyword evidence="5" id="KW-1185">Reference proteome</keyword>
<dbReference type="GO" id="GO:0003723">
    <property type="term" value="F:RNA binding"/>
    <property type="evidence" value="ECO:0007669"/>
    <property type="project" value="UniProtKB-UniRule"/>
</dbReference>
<dbReference type="Pfam" id="PF00076">
    <property type="entry name" value="RRM_1"/>
    <property type="match status" value="1"/>
</dbReference>
<dbReference type="InterPro" id="IPR008111">
    <property type="entry name" value="RNA-bd_8"/>
</dbReference>
<evidence type="ECO:0000256" key="1">
    <source>
        <dbReference type="PROSITE-ProRule" id="PRU00176"/>
    </source>
</evidence>
<reference evidence="5" key="1">
    <citation type="journal article" date="2023" name="Commun. Biol.">
        <title>Genome analysis of Parmales, the sister group of diatoms, reveals the evolutionary specialization of diatoms from phago-mixotrophs to photoautotrophs.</title>
        <authorList>
            <person name="Ban H."/>
            <person name="Sato S."/>
            <person name="Yoshikawa S."/>
            <person name="Yamada K."/>
            <person name="Nakamura Y."/>
            <person name="Ichinomiya M."/>
            <person name="Sato N."/>
            <person name="Blanc-Mathieu R."/>
            <person name="Endo H."/>
            <person name="Kuwata A."/>
            <person name="Ogata H."/>
        </authorList>
    </citation>
    <scope>NUCLEOTIDE SEQUENCE [LARGE SCALE GENOMIC DNA]</scope>
</reference>
<dbReference type="GO" id="GO:0005634">
    <property type="term" value="C:nucleus"/>
    <property type="evidence" value="ECO:0007669"/>
    <property type="project" value="InterPro"/>
</dbReference>
<feature type="domain" description="RRM" evidence="3">
    <location>
        <begin position="47"/>
        <end position="124"/>
    </location>
</feature>
<sequence length="125" mass="13819">MSQVGRGFSEQSQSTRLHQGRIGSGGSSYEASSTETSSGPQRSIEGWILIGTNIHEEASEDDIEELFSDHGYIQHMTVNRDRKMGRIKSVLVEYGEKSEAQDAVNNLDGSKLLGQKITVDWAFIK</sequence>